<dbReference type="AlphaFoldDB" id="A0A9D4MCM7"/>
<gene>
    <name evidence="1" type="ORF">DPMN_037430</name>
</gene>
<reference evidence="1" key="2">
    <citation type="submission" date="2020-11" db="EMBL/GenBank/DDBJ databases">
        <authorList>
            <person name="McCartney M.A."/>
            <person name="Auch B."/>
            <person name="Kono T."/>
            <person name="Mallez S."/>
            <person name="Becker A."/>
            <person name="Gohl D.M."/>
            <person name="Silverstein K.A.T."/>
            <person name="Koren S."/>
            <person name="Bechman K.B."/>
            <person name="Herman A."/>
            <person name="Abrahante J.E."/>
            <person name="Garbe J."/>
        </authorList>
    </citation>
    <scope>NUCLEOTIDE SEQUENCE</scope>
    <source>
        <strain evidence="1">Duluth1</strain>
        <tissue evidence="1">Whole animal</tissue>
    </source>
</reference>
<evidence type="ECO:0000313" key="1">
    <source>
        <dbReference type="EMBL" id="KAH3874188.1"/>
    </source>
</evidence>
<evidence type="ECO:0000313" key="2">
    <source>
        <dbReference type="Proteomes" id="UP000828390"/>
    </source>
</evidence>
<keyword evidence="2" id="KW-1185">Reference proteome</keyword>
<reference evidence="1" key="1">
    <citation type="journal article" date="2019" name="bioRxiv">
        <title>The Genome of the Zebra Mussel, Dreissena polymorpha: A Resource for Invasive Species Research.</title>
        <authorList>
            <person name="McCartney M.A."/>
            <person name="Auch B."/>
            <person name="Kono T."/>
            <person name="Mallez S."/>
            <person name="Zhang Y."/>
            <person name="Obille A."/>
            <person name="Becker A."/>
            <person name="Abrahante J.E."/>
            <person name="Garbe J."/>
            <person name="Badalamenti J.P."/>
            <person name="Herman A."/>
            <person name="Mangelson H."/>
            <person name="Liachko I."/>
            <person name="Sullivan S."/>
            <person name="Sone E.D."/>
            <person name="Koren S."/>
            <person name="Silverstein K.A.T."/>
            <person name="Beckman K.B."/>
            <person name="Gohl D.M."/>
        </authorList>
    </citation>
    <scope>NUCLEOTIDE SEQUENCE</scope>
    <source>
        <strain evidence="1">Duluth1</strain>
        <tissue evidence="1">Whole animal</tissue>
    </source>
</reference>
<comment type="caution">
    <text evidence="1">The sequence shown here is derived from an EMBL/GenBank/DDBJ whole genome shotgun (WGS) entry which is preliminary data.</text>
</comment>
<proteinExistence type="predicted"/>
<dbReference type="Proteomes" id="UP000828390">
    <property type="component" value="Unassembled WGS sequence"/>
</dbReference>
<dbReference type="EMBL" id="JAIWYP010000002">
    <property type="protein sequence ID" value="KAH3874188.1"/>
    <property type="molecule type" value="Genomic_DNA"/>
</dbReference>
<organism evidence="1 2">
    <name type="scientific">Dreissena polymorpha</name>
    <name type="common">Zebra mussel</name>
    <name type="synonym">Mytilus polymorpha</name>
    <dbReference type="NCBI Taxonomy" id="45954"/>
    <lineage>
        <taxon>Eukaryota</taxon>
        <taxon>Metazoa</taxon>
        <taxon>Spiralia</taxon>
        <taxon>Lophotrochozoa</taxon>
        <taxon>Mollusca</taxon>
        <taxon>Bivalvia</taxon>
        <taxon>Autobranchia</taxon>
        <taxon>Heteroconchia</taxon>
        <taxon>Euheterodonta</taxon>
        <taxon>Imparidentia</taxon>
        <taxon>Neoheterodontei</taxon>
        <taxon>Myida</taxon>
        <taxon>Dreissenoidea</taxon>
        <taxon>Dreissenidae</taxon>
        <taxon>Dreissena</taxon>
    </lineage>
</organism>
<sequence>MFPIGTIQVPGSDNVFPKGSIQVLGSDNMLPIGTIQVPGSGFLKSSFCYIRCIFYALSGASIRIGLCILQPGSY</sequence>
<protein>
    <submittedName>
        <fullName evidence="1">Uncharacterized protein</fullName>
    </submittedName>
</protein>
<name>A0A9D4MCM7_DREPO</name>
<accession>A0A9D4MCM7</accession>